<evidence type="ECO:0000313" key="1">
    <source>
        <dbReference type="EMBL" id="RIA64108.1"/>
    </source>
</evidence>
<comment type="caution">
    <text evidence="1">The sequence shown here is derived from an EMBL/GenBank/DDBJ whole genome shotgun (WGS) entry which is preliminary data.</text>
</comment>
<dbReference type="Proteomes" id="UP000266506">
    <property type="component" value="Unassembled WGS sequence"/>
</dbReference>
<dbReference type="EMBL" id="QXEV01000051">
    <property type="protein sequence ID" value="RIA64108.1"/>
    <property type="molecule type" value="Genomic_DNA"/>
</dbReference>
<reference evidence="1 2" key="1">
    <citation type="submission" date="2018-08" db="EMBL/GenBank/DDBJ databases">
        <title>Genomic Encyclopedia of Archaeal and Bacterial Type Strains, Phase II (KMG-II): from individual species to whole genera.</title>
        <authorList>
            <person name="Goeker M."/>
        </authorList>
    </citation>
    <scope>NUCLEOTIDE SEQUENCE [LARGE SCALE GENOMIC DNA]</scope>
    <source>
        <strain evidence="1 2">ATCC 27112</strain>
    </source>
</reference>
<name>A0A397QSR2_9MOLU</name>
<dbReference type="AlphaFoldDB" id="A0A397QSR2"/>
<gene>
    <name evidence="1" type="ORF">EI71_02034</name>
</gene>
<organism evidence="1 2">
    <name type="scientific">Anaeroplasma bactoclasticum</name>
    <dbReference type="NCBI Taxonomy" id="2088"/>
    <lineage>
        <taxon>Bacteria</taxon>
        <taxon>Bacillati</taxon>
        <taxon>Mycoplasmatota</taxon>
        <taxon>Mollicutes</taxon>
        <taxon>Anaeroplasmatales</taxon>
        <taxon>Anaeroplasmataceae</taxon>
        <taxon>Anaeroplasma</taxon>
    </lineage>
</organism>
<proteinExistence type="predicted"/>
<sequence>MKLVYNKKLKDPSYYIQHSYRIGKSVKTMTVLVIGKHSELLKT</sequence>
<accession>A0A397QSR2</accession>
<evidence type="ECO:0000313" key="2">
    <source>
        <dbReference type="Proteomes" id="UP000266506"/>
    </source>
</evidence>
<keyword evidence="2" id="KW-1185">Reference proteome</keyword>
<dbReference type="InParanoid" id="A0A397QSR2"/>
<protein>
    <submittedName>
        <fullName evidence="1">Uncharacterized protein</fullName>
    </submittedName>
</protein>
<feature type="non-terminal residue" evidence="1">
    <location>
        <position position="43"/>
    </location>
</feature>